<dbReference type="PANTHER" id="PTHR19818:SF139">
    <property type="entry name" value="PAIR-RULE PROTEIN ODD-PAIRED"/>
    <property type="match status" value="1"/>
</dbReference>
<feature type="domain" description="C2H2-type" evidence="8">
    <location>
        <begin position="202"/>
        <end position="231"/>
    </location>
</feature>
<evidence type="ECO:0000259" key="8">
    <source>
        <dbReference type="PROSITE" id="PS50157"/>
    </source>
</evidence>
<feature type="non-terminal residue" evidence="10">
    <location>
        <position position="264"/>
    </location>
</feature>
<protein>
    <submittedName>
        <fullName evidence="10">Uncharacterized protein</fullName>
    </submittedName>
</protein>
<feature type="domain" description="ZAD" evidence="9">
    <location>
        <begin position="12"/>
        <end position="82"/>
    </location>
</feature>
<dbReference type="SUPFAM" id="SSF57667">
    <property type="entry name" value="beta-beta-alpha zinc fingers"/>
    <property type="match status" value="2"/>
</dbReference>
<keyword evidence="1 6" id="KW-0479">Metal-binding</keyword>
<feature type="binding site" evidence="6">
    <location>
        <position position="17"/>
    </location>
    <ligand>
        <name>Zn(2+)</name>
        <dbReference type="ChEBI" id="CHEBI:29105"/>
    </ligand>
</feature>
<dbReference type="GO" id="GO:0008270">
    <property type="term" value="F:zinc ion binding"/>
    <property type="evidence" value="ECO:0007669"/>
    <property type="project" value="UniProtKB-UniRule"/>
</dbReference>
<accession>A0A8J9Y5D7</accession>
<dbReference type="GO" id="GO:0045944">
    <property type="term" value="P:positive regulation of transcription by RNA polymerase II"/>
    <property type="evidence" value="ECO:0007669"/>
    <property type="project" value="UniProtKB-ARBA"/>
</dbReference>
<dbReference type="Pfam" id="PF07776">
    <property type="entry name" value="zf-AD"/>
    <property type="match status" value="1"/>
</dbReference>
<feature type="binding site" evidence="6">
    <location>
        <position position="14"/>
    </location>
    <ligand>
        <name>Zn(2+)</name>
        <dbReference type="ChEBI" id="CHEBI:29105"/>
    </ligand>
</feature>
<evidence type="ECO:0000256" key="1">
    <source>
        <dbReference type="ARBA" id="ARBA00022723"/>
    </source>
</evidence>
<keyword evidence="3 5" id="KW-0863">Zinc-finger</keyword>
<feature type="domain" description="C2H2-type" evidence="8">
    <location>
        <begin position="232"/>
        <end position="260"/>
    </location>
</feature>
<dbReference type="SMART" id="SM00868">
    <property type="entry name" value="zf-AD"/>
    <property type="match status" value="1"/>
</dbReference>
<dbReference type="SUPFAM" id="SSF57716">
    <property type="entry name" value="Glucocorticoid receptor-like (DNA-binding domain)"/>
    <property type="match status" value="1"/>
</dbReference>
<keyword evidence="11" id="KW-1185">Reference proteome</keyword>
<dbReference type="InterPro" id="IPR050329">
    <property type="entry name" value="GLI_C2H2-zinc-finger"/>
</dbReference>
<dbReference type="Pfam" id="PF00096">
    <property type="entry name" value="zf-C2H2"/>
    <property type="match status" value="3"/>
</dbReference>
<dbReference type="PROSITE" id="PS51915">
    <property type="entry name" value="ZAD"/>
    <property type="match status" value="1"/>
</dbReference>
<dbReference type="SMART" id="SM00355">
    <property type="entry name" value="ZnF_C2H2"/>
    <property type="match status" value="3"/>
</dbReference>
<dbReference type="InterPro" id="IPR036236">
    <property type="entry name" value="Znf_C2H2_sf"/>
</dbReference>
<organism evidence="10 11">
    <name type="scientific">Brenthis ino</name>
    <name type="common">lesser marbled fritillary</name>
    <dbReference type="NCBI Taxonomy" id="405034"/>
    <lineage>
        <taxon>Eukaryota</taxon>
        <taxon>Metazoa</taxon>
        <taxon>Ecdysozoa</taxon>
        <taxon>Arthropoda</taxon>
        <taxon>Hexapoda</taxon>
        <taxon>Insecta</taxon>
        <taxon>Pterygota</taxon>
        <taxon>Neoptera</taxon>
        <taxon>Endopterygota</taxon>
        <taxon>Lepidoptera</taxon>
        <taxon>Glossata</taxon>
        <taxon>Ditrysia</taxon>
        <taxon>Papilionoidea</taxon>
        <taxon>Nymphalidae</taxon>
        <taxon>Heliconiinae</taxon>
        <taxon>Argynnini</taxon>
        <taxon>Brenthis</taxon>
    </lineage>
</organism>
<feature type="domain" description="C2H2-type" evidence="8">
    <location>
        <begin position="176"/>
        <end position="203"/>
    </location>
</feature>
<keyword evidence="4 6" id="KW-0862">Zinc</keyword>
<dbReference type="GO" id="GO:0000978">
    <property type="term" value="F:RNA polymerase II cis-regulatory region sequence-specific DNA binding"/>
    <property type="evidence" value="ECO:0007669"/>
    <property type="project" value="TreeGrafter"/>
</dbReference>
<evidence type="ECO:0000256" key="3">
    <source>
        <dbReference type="ARBA" id="ARBA00022771"/>
    </source>
</evidence>
<evidence type="ECO:0000256" key="7">
    <source>
        <dbReference type="SAM" id="MobiDB-lite"/>
    </source>
</evidence>
<gene>
    <name evidence="10" type="ORF">BINO364_LOCUS1052</name>
</gene>
<dbReference type="PANTHER" id="PTHR19818">
    <property type="entry name" value="ZINC FINGER PROTEIN ZIC AND GLI"/>
    <property type="match status" value="1"/>
</dbReference>
<dbReference type="OrthoDB" id="8113227at2759"/>
<feature type="binding site" evidence="6">
    <location>
        <position position="58"/>
    </location>
    <ligand>
        <name>Zn(2+)</name>
        <dbReference type="ChEBI" id="CHEBI:29105"/>
    </ligand>
</feature>
<dbReference type="GO" id="GO:0000981">
    <property type="term" value="F:DNA-binding transcription factor activity, RNA polymerase II-specific"/>
    <property type="evidence" value="ECO:0007669"/>
    <property type="project" value="TreeGrafter"/>
</dbReference>
<name>A0A8J9Y5D7_9NEOP</name>
<evidence type="ECO:0000313" key="11">
    <source>
        <dbReference type="Proteomes" id="UP000838878"/>
    </source>
</evidence>
<keyword evidence="2" id="KW-0677">Repeat</keyword>
<evidence type="ECO:0000256" key="5">
    <source>
        <dbReference type="PROSITE-ProRule" id="PRU00042"/>
    </source>
</evidence>
<dbReference type="EMBL" id="OV170221">
    <property type="protein sequence ID" value="CAH0713955.1"/>
    <property type="molecule type" value="Genomic_DNA"/>
</dbReference>
<evidence type="ECO:0000313" key="10">
    <source>
        <dbReference type="EMBL" id="CAH0713955.1"/>
    </source>
</evidence>
<evidence type="ECO:0000259" key="9">
    <source>
        <dbReference type="PROSITE" id="PS51915"/>
    </source>
</evidence>
<feature type="binding site" evidence="6">
    <location>
        <position position="55"/>
    </location>
    <ligand>
        <name>Zn(2+)</name>
        <dbReference type="ChEBI" id="CHEBI:29105"/>
    </ligand>
</feature>
<evidence type="ECO:0000256" key="6">
    <source>
        <dbReference type="PROSITE-ProRule" id="PRU01263"/>
    </source>
</evidence>
<reference evidence="10" key="1">
    <citation type="submission" date="2021-12" db="EMBL/GenBank/DDBJ databases">
        <authorList>
            <person name="Martin H S."/>
        </authorList>
    </citation>
    <scope>NUCLEOTIDE SEQUENCE</scope>
</reference>
<dbReference type="InterPro" id="IPR013087">
    <property type="entry name" value="Znf_C2H2_type"/>
</dbReference>
<dbReference type="Gene3D" id="3.30.160.60">
    <property type="entry name" value="Classic Zinc Finger"/>
    <property type="match status" value="3"/>
</dbReference>
<dbReference type="InterPro" id="IPR012934">
    <property type="entry name" value="Znf_AD"/>
</dbReference>
<proteinExistence type="predicted"/>
<dbReference type="PROSITE" id="PS00028">
    <property type="entry name" value="ZINC_FINGER_C2H2_1"/>
    <property type="match status" value="3"/>
</dbReference>
<feature type="region of interest" description="Disordered" evidence="7">
    <location>
        <begin position="138"/>
        <end position="159"/>
    </location>
</feature>
<dbReference type="Proteomes" id="UP000838878">
    <property type="component" value="Chromosome 1"/>
</dbReference>
<evidence type="ECO:0000256" key="4">
    <source>
        <dbReference type="ARBA" id="ARBA00022833"/>
    </source>
</evidence>
<dbReference type="GO" id="GO:0005634">
    <property type="term" value="C:nucleus"/>
    <property type="evidence" value="ECO:0007669"/>
    <property type="project" value="InterPro"/>
</dbReference>
<dbReference type="FunFam" id="3.30.160.60:FF:001049">
    <property type="entry name" value="zinc finger protein 319"/>
    <property type="match status" value="1"/>
</dbReference>
<dbReference type="AlphaFoldDB" id="A0A8J9Y5D7"/>
<evidence type="ECO:0000256" key="2">
    <source>
        <dbReference type="ARBA" id="ARBA00022737"/>
    </source>
</evidence>
<sequence length="264" mass="30461">MDHTSNNIMFYEICRLCLDERGCCDIFDKNNLRENIYKCIGLKISLSDTLPQKICEKCLDIVNKALELRKIAIKNDRHLKSLFYIADDISDDHVQKPEQIVNSPHIDGSKDSSQKHPAIQTFIKVRKDLFESSYVLPQDESDEEISQVDNSQKEKSEVGSSQDVQVKLLIQEKTQYKCDECKKVFDRRKKLYLHSRLHNKNLPCPTRECKKKFATKGDLEKHIRTHTGEKPYKCDICDKGFAQRGSLKAHKESVHANDNGSVMS</sequence>
<dbReference type="FunFam" id="3.30.160.60:FF:000072">
    <property type="entry name" value="zinc finger protein 143 isoform X1"/>
    <property type="match status" value="1"/>
</dbReference>
<dbReference type="Gene3D" id="3.40.1800.20">
    <property type="match status" value="1"/>
</dbReference>
<dbReference type="PROSITE" id="PS50157">
    <property type="entry name" value="ZINC_FINGER_C2H2_2"/>
    <property type="match status" value="3"/>
</dbReference>